<evidence type="ECO:0000256" key="1">
    <source>
        <dbReference type="SAM" id="SignalP"/>
    </source>
</evidence>
<dbReference type="AlphaFoldDB" id="A0A7V4XQZ9"/>
<dbReference type="PROSITE" id="PS51318">
    <property type="entry name" value="TAT"/>
    <property type="match status" value="1"/>
</dbReference>
<feature type="chain" id="PRO_5031120677" evidence="1">
    <location>
        <begin position="29"/>
        <end position="117"/>
    </location>
</feature>
<reference evidence="2" key="1">
    <citation type="journal article" date="2020" name="mSystems">
        <title>Genome- and Community-Level Interaction Insights into Carbon Utilization and Element Cycling Functions of Hydrothermarchaeota in Hydrothermal Sediment.</title>
        <authorList>
            <person name="Zhou Z."/>
            <person name="Liu Y."/>
            <person name="Xu W."/>
            <person name="Pan J."/>
            <person name="Luo Z.H."/>
            <person name="Li M."/>
        </authorList>
    </citation>
    <scope>NUCLEOTIDE SEQUENCE [LARGE SCALE GENOMIC DNA]</scope>
    <source>
        <strain evidence="2">SpSt-855</strain>
    </source>
</reference>
<dbReference type="GO" id="GO:0004180">
    <property type="term" value="F:carboxypeptidase activity"/>
    <property type="evidence" value="ECO:0007669"/>
    <property type="project" value="UniProtKB-KW"/>
</dbReference>
<comment type="caution">
    <text evidence="2">The sequence shown here is derived from an EMBL/GenBank/DDBJ whole genome shotgun (WGS) entry which is preliminary data.</text>
</comment>
<keyword evidence="2" id="KW-0645">Protease</keyword>
<dbReference type="InterPro" id="IPR008969">
    <property type="entry name" value="CarboxyPept-like_regulatory"/>
</dbReference>
<gene>
    <name evidence="2" type="ORF">ENW50_02575</name>
</gene>
<evidence type="ECO:0000313" key="2">
    <source>
        <dbReference type="EMBL" id="HGY93563.1"/>
    </source>
</evidence>
<sequence length="117" mass="12701">MLSRRSALRSILFSLIAILLAAAPVARAQSSGTWTIEGVVTNGSGQPLQGAIVYLKNTQTSNILTYISEKNGSFIFSYAPSGVDYSIWAAYKGKKGDTKSISSFDNRKTIHIDLRVK</sequence>
<keyword evidence="2" id="KW-0121">Carboxypeptidase</keyword>
<name>A0A7V4XQZ9_9BACT</name>
<keyword evidence="2" id="KW-0378">Hydrolase</keyword>
<organism evidence="2">
    <name type="scientific">Acidobacterium capsulatum</name>
    <dbReference type="NCBI Taxonomy" id="33075"/>
    <lineage>
        <taxon>Bacteria</taxon>
        <taxon>Pseudomonadati</taxon>
        <taxon>Acidobacteriota</taxon>
        <taxon>Terriglobia</taxon>
        <taxon>Terriglobales</taxon>
        <taxon>Acidobacteriaceae</taxon>
        <taxon>Acidobacterium</taxon>
    </lineage>
</organism>
<protein>
    <submittedName>
        <fullName evidence="2">Carboxypeptidase regulatory-like domain-containing protein</fullName>
    </submittedName>
</protein>
<dbReference type="EMBL" id="DTKL01000015">
    <property type="protein sequence ID" value="HGY93563.1"/>
    <property type="molecule type" value="Genomic_DNA"/>
</dbReference>
<feature type="signal peptide" evidence="1">
    <location>
        <begin position="1"/>
        <end position="28"/>
    </location>
</feature>
<dbReference type="InterPro" id="IPR006311">
    <property type="entry name" value="TAT_signal"/>
</dbReference>
<dbReference type="Gene3D" id="2.60.40.1120">
    <property type="entry name" value="Carboxypeptidase-like, regulatory domain"/>
    <property type="match status" value="1"/>
</dbReference>
<accession>A0A7V4XQZ9</accession>
<dbReference type="SUPFAM" id="SSF49464">
    <property type="entry name" value="Carboxypeptidase regulatory domain-like"/>
    <property type="match status" value="1"/>
</dbReference>
<proteinExistence type="predicted"/>
<dbReference type="Pfam" id="PF13620">
    <property type="entry name" value="CarboxypepD_reg"/>
    <property type="match status" value="1"/>
</dbReference>
<keyword evidence="1" id="KW-0732">Signal</keyword>